<sequence>MTDASMAPGDDAPAGTPGTGENVCPQCNGSGRIDDAACPNCDGSGVVIEGIGGG</sequence>
<reference evidence="2 3" key="1">
    <citation type="journal article" date="2013" name="Int. J. Syst. Evol. Microbiol.">
        <title>Sphingomonas kyungheensis sp. nov., a bacterium with ginsenoside-converting activity isolated from soil of a ginseng field.</title>
        <authorList>
            <person name="Son H.M."/>
            <person name="Yang J.E."/>
            <person name="Park Y."/>
            <person name="Han C.K."/>
            <person name="Kim S.G."/>
            <person name="Kook M."/>
            <person name="Yi T.H."/>
        </authorList>
    </citation>
    <scope>NUCLEOTIDE SEQUENCE [LARGE SCALE GENOMIC DNA]</scope>
    <source>
        <strain evidence="2 3">LMG 26582</strain>
    </source>
</reference>
<protein>
    <recommendedName>
        <fullName evidence="4">Molecular chaperone DnaJ</fullName>
    </recommendedName>
</protein>
<name>A0ABU8H6G2_9SPHN</name>
<feature type="region of interest" description="Disordered" evidence="1">
    <location>
        <begin position="1"/>
        <end position="24"/>
    </location>
</feature>
<proteinExistence type="predicted"/>
<dbReference type="RefSeq" id="WP_336545896.1">
    <property type="nucleotide sequence ID" value="NZ_JBBBDM010000010.1"/>
</dbReference>
<evidence type="ECO:0000313" key="3">
    <source>
        <dbReference type="Proteomes" id="UP001367771"/>
    </source>
</evidence>
<accession>A0ABU8H6G2</accession>
<keyword evidence="3" id="KW-1185">Reference proteome</keyword>
<gene>
    <name evidence="2" type="ORF">V8201_15810</name>
</gene>
<dbReference type="SUPFAM" id="SSF57938">
    <property type="entry name" value="DnaJ/Hsp40 cysteine-rich domain"/>
    <property type="match status" value="1"/>
</dbReference>
<dbReference type="InterPro" id="IPR036410">
    <property type="entry name" value="HSP_DnaJ_Cys-rich_dom_sf"/>
</dbReference>
<evidence type="ECO:0008006" key="4">
    <source>
        <dbReference type="Google" id="ProtNLM"/>
    </source>
</evidence>
<comment type="caution">
    <text evidence="2">The sequence shown here is derived from an EMBL/GenBank/DDBJ whole genome shotgun (WGS) entry which is preliminary data.</text>
</comment>
<dbReference type="Gene3D" id="6.20.20.10">
    <property type="match status" value="1"/>
</dbReference>
<dbReference type="EMBL" id="JBBBDM010000010">
    <property type="protein sequence ID" value="MEI5688559.1"/>
    <property type="molecule type" value="Genomic_DNA"/>
</dbReference>
<organism evidence="2 3">
    <name type="scientific">Sphingomonas kyungheensis</name>
    <dbReference type="NCBI Taxonomy" id="1069987"/>
    <lineage>
        <taxon>Bacteria</taxon>
        <taxon>Pseudomonadati</taxon>
        <taxon>Pseudomonadota</taxon>
        <taxon>Alphaproteobacteria</taxon>
        <taxon>Sphingomonadales</taxon>
        <taxon>Sphingomonadaceae</taxon>
        <taxon>Sphingomonas</taxon>
    </lineage>
</organism>
<evidence type="ECO:0000256" key="1">
    <source>
        <dbReference type="SAM" id="MobiDB-lite"/>
    </source>
</evidence>
<evidence type="ECO:0000313" key="2">
    <source>
        <dbReference type="EMBL" id="MEI5688559.1"/>
    </source>
</evidence>
<dbReference type="Proteomes" id="UP001367771">
    <property type="component" value="Unassembled WGS sequence"/>
</dbReference>